<organism evidence="8 9">
    <name type="scientific">Mycena rosella</name>
    <name type="common">Pink bonnet</name>
    <name type="synonym">Agaricus rosellus</name>
    <dbReference type="NCBI Taxonomy" id="1033263"/>
    <lineage>
        <taxon>Eukaryota</taxon>
        <taxon>Fungi</taxon>
        <taxon>Dikarya</taxon>
        <taxon>Basidiomycota</taxon>
        <taxon>Agaricomycotina</taxon>
        <taxon>Agaricomycetes</taxon>
        <taxon>Agaricomycetidae</taxon>
        <taxon>Agaricales</taxon>
        <taxon>Marasmiineae</taxon>
        <taxon>Mycenaceae</taxon>
        <taxon>Mycena</taxon>
    </lineage>
</organism>
<keyword evidence="3" id="KW-0349">Heme</keyword>
<name>A0AAD7GD17_MYCRO</name>
<dbReference type="Gene3D" id="1.10.630.10">
    <property type="entry name" value="Cytochrome P450"/>
    <property type="match status" value="1"/>
</dbReference>
<evidence type="ECO:0000256" key="6">
    <source>
        <dbReference type="ARBA" id="ARBA00023004"/>
    </source>
</evidence>
<dbReference type="PANTHER" id="PTHR46300:SF7">
    <property type="entry name" value="P450, PUTATIVE (EUROFUNG)-RELATED"/>
    <property type="match status" value="1"/>
</dbReference>
<evidence type="ECO:0000256" key="7">
    <source>
        <dbReference type="ARBA" id="ARBA00023033"/>
    </source>
</evidence>
<evidence type="ECO:0000256" key="2">
    <source>
        <dbReference type="ARBA" id="ARBA00010617"/>
    </source>
</evidence>
<dbReference type="GO" id="GO:0016705">
    <property type="term" value="F:oxidoreductase activity, acting on paired donors, with incorporation or reduction of molecular oxygen"/>
    <property type="evidence" value="ECO:0007669"/>
    <property type="project" value="InterPro"/>
</dbReference>
<evidence type="ECO:0000313" key="9">
    <source>
        <dbReference type="Proteomes" id="UP001221757"/>
    </source>
</evidence>
<accession>A0AAD7GD17</accession>
<dbReference type="GO" id="GO:0004497">
    <property type="term" value="F:monooxygenase activity"/>
    <property type="evidence" value="ECO:0007669"/>
    <property type="project" value="UniProtKB-KW"/>
</dbReference>
<gene>
    <name evidence="8" type="ORF">B0H17DRAFT_1170348</name>
</gene>
<dbReference type="EMBL" id="JARKIE010000136">
    <property type="protein sequence ID" value="KAJ7677663.1"/>
    <property type="molecule type" value="Genomic_DNA"/>
</dbReference>
<comment type="caution">
    <text evidence="8">The sequence shown here is derived from an EMBL/GenBank/DDBJ whole genome shotgun (WGS) entry which is preliminary data.</text>
</comment>
<dbReference type="GO" id="GO:0020037">
    <property type="term" value="F:heme binding"/>
    <property type="evidence" value="ECO:0007669"/>
    <property type="project" value="InterPro"/>
</dbReference>
<keyword evidence="5" id="KW-0560">Oxidoreductase</keyword>
<dbReference type="AlphaFoldDB" id="A0AAD7GD17"/>
<sequence length="122" mass="14036">MMLYPDVQRKAQAGLDMVIGRHRLPEFDDRDNLTYLSCIIKELLRWRPVAAIGLSSTTKTRTYKDPESFIPERFMGDEKEHVCPGRFFADDSLFLFLASILHVFHISKPLDGNGDEYEPSVT</sequence>
<dbReference type="SUPFAM" id="SSF48264">
    <property type="entry name" value="Cytochrome P450"/>
    <property type="match status" value="1"/>
</dbReference>
<evidence type="ECO:0000256" key="1">
    <source>
        <dbReference type="ARBA" id="ARBA00001971"/>
    </source>
</evidence>
<keyword evidence="7" id="KW-0503">Monooxygenase</keyword>
<evidence type="ECO:0000256" key="3">
    <source>
        <dbReference type="ARBA" id="ARBA00022617"/>
    </source>
</evidence>
<dbReference type="PANTHER" id="PTHR46300">
    <property type="entry name" value="P450, PUTATIVE (EUROFUNG)-RELATED-RELATED"/>
    <property type="match status" value="1"/>
</dbReference>
<dbReference type="InterPro" id="IPR036396">
    <property type="entry name" value="Cyt_P450_sf"/>
</dbReference>
<reference evidence="8" key="1">
    <citation type="submission" date="2023-03" db="EMBL/GenBank/DDBJ databases">
        <title>Massive genome expansion in bonnet fungi (Mycena s.s.) driven by repeated elements and novel gene families across ecological guilds.</title>
        <authorList>
            <consortium name="Lawrence Berkeley National Laboratory"/>
            <person name="Harder C.B."/>
            <person name="Miyauchi S."/>
            <person name="Viragh M."/>
            <person name="Kuo A."/>
            <person name="Thoen E."/>
            <person name="Andreopoulos B."/>
            <person name="Lu D."/>
            <person name="Skrede I."/>
            <person name="Drula E."/>
            <person name="Henrissat B."/>
            <person name="Morin E."/>
            <person name="Kohler A."/>
            <person name="Barry K."/>
            <person name="LaButti K."/>
            <person name="Morin E."/>
            <person name="Salamov A."/>
            <person name="Lipzen A."/>
            <person name="Mereny Z."/>
            <person name="Hegedus B."/>
            <person name="Baldrian P."/>
            <person name="Stursova M."/>
            <person name="Weitz H."/>
            <person name="Taylor A."/>
            <person name="Grigoriev I.V."/>
            <person name="Nagy L.G."/>
            <person name="Martin F."/>
            <person name="Kauserud H."/>
        </authorList>
    </citation>
    <scope>NUCLEOTIDE SEQUENCE</scope>
    <source>
        <strain evidence="8">CBHHK067</strain>
    </source>
</reference>
<keyword evidence="6" id="KW-0408">Iron</keyword>
<comment type="similarity">
    <text evidence="2">Belongs to the cytochrome P450 family.</text>
</comment>
<evidence type="ECO:0000313" key="8">
    <source>
        <dbReference type="EMBL" id="KAJ7677663.1"/>
    </source>
</evidence>
<evidence type="ECO:0000256" key="4">
    <source>
        <dbReference type="ARBA" id="ARBA00022723"/>
    </source>
</evidence>
<proteinExistence type="inferred from homology"/>
<dbReference type="GO" id="GO:0005506">
    <property type="term" value="F:iron ion binding"/>
    <property type="evidence" value="ECO:0007669"/>
    <property type="project" value="InterPro"/>
</dbReference>
<comment type="cofactor">
    <cofactor evidence="1">
        <name>heme</name>
        <dbReference type="ChEBI" id="CHEBI:30413"/>
    </cofactor>
</comment>
<dbReference type="Pfam" id="PF00067">
    <property type="entry name" value="p450"/>
    <property type="match status" value="1"/>
</dbReference>
<keyword evidence="4" id="KW-0479">Metal-binding</keyword>
<dbReference type="InterPro" id="IPR001128">
    <property type="entry name" value="Cyt_P450"/>
</dbReference>
<keyword evidence="9" id="KW-1185">Reference proteome</keyword>
<dbReference type="InterPro" id="IPR050364">
    <property type="entry name" value="Cytochrome_P450_fung"/>
</dbReference>
<evidence type="ECO:0000256" key="5">
    <source>
        <dbReference type="ARBA" id="ARBA00023002"/>
    </source>
</evidence>
<dbReference type="Proteomes" id="UP001221757">
    <property type="component" value="Unassembled WGS sequence"/>
</dbReference>
<protein>
    <submittedName>
        <fullName evidence="8">Cytochrome P450</fullName>
    </submittedName>
</protein>